<dbReference type="STRING" id="311410.LA5095_03637"/>
<evidence type="ECO:0008006" key="3">
    <source>
        <dbReference type="Google" id="ProtNLM"/>
    </source>
</evidence>
<accession>A0A0M7AQ36</accession>
<dbReference type="Gene3D" id="3.30.420.240">
    <property type="match status" value="1"/>
</dbReference>
<sequence length="530" mass="58766">MQKGMTTTLQTLIDHIETMDAPERVALQKQLDEAGVLDQFDVWQPQPGPQTEGYFSEADLTLYGGAAGGGKTDLIAGLALFAHHKAAIYRQSLKSLKGLIERMNTLMRSAGLGKIAGNPPRWTGPDERMIEFGHLGLPGSEEDWQGRDHDLKAFDEGAQMDPRKILFVLGWLRTTRKDQRCRGLIATNPPLGGQGDFLNEWFAPWLDPLHPLYGIVMHGELLWAVFVDDGDSVRTVWVDGPGPVEVEGEVRTPKSRTFIPARRRDNAYLGQDYDAQLDQMPEPMRTALKTGDFQAARQDHDWQVIPSEWIELAFQRHDDGVDADKKMDVLAVDVAQGGKDKTVLQPLRGRRFDESIVRKGTDTRDGADVGALIIKERRDNALIVVDCTGGWGGDTVGFLTRENSIAVEKCVFSAQSGEVARDSRIPFYNLRAQLYWRLREALHPKSGSGLAIKRSATVKAQLTAQRWKLKGGKILIESKEDIKNRLGSSPDEADAIVEALGWKDKAEIARVLKSEQRTGAAPLDDPLGGF</sequence>
<proteinExistence type="predicted"/>
<dbReference type="Gene3D" id="3.40.50.300">
    <property type="entry name" value="P-loop containing nucleotide triphosphate hydrolases"/>
    <property type="match status" value="1"/>
</dbReference>
<name>A0A0M7AQ36_9HYPH</name>
<organism evidence="1 2">
    <name type="scientific">Roseibium album</name>
    <dbReference type="NCBI Taxonomy" id="311410"/>
    <lineage>
        <taxon>Bacteria</taxon>
        <taxon>Pseudomonadati</taxon>
        <taxon>Pseudomonadota</taxon>
        <taxon>Alphaproteobacteria</taxon>
        <taxon>Hyphomicrobiales</taxon>
        <taxon>Stappiaceae</taxon>
        <taxon>Roseibium</taxon>
    </lineage>
</organism>
<reference evidence="2" key="1">
    <citation type="submission" date="2015-07" db="EMBL/GenBank/DDBJ databases">
        <authorList>
            <person name="Rodrigo-Torres Lidia"/>
            <person name="Arahal R.David."/>
        </authorList>
    </citation>
    <scope>NUCLEOTIDE SEQUENCE [LARGE SCALE GENOMIC DNA]</scope>
    <source>
        <strain evidence="2">CECT 5096</strain>
    </source>
</reference>
<gene>
    <name evidence="1" type="ORF">LA5096_04919</name>
</gene>
<keyword evidence="2" id="KW-1185">Reference proteome</keyword>
<dbReference type="Proteomes" id="UP000049983">
    <property type="component" value="Unassembled WGS sequence"/>
</dbReference>
<evidence type="ECO:0000313" key="2">
    <source>
        <dbReference type="Proteomes" id="UP000049983"/>
    </source>
</evidence>
<dbReference type="InterPro" id="IPR027417">
    <property type="entry name" value="P-loop_NTPase"/>
</dbReference>
<dbReference type="AlphaFoldDB" id="A0A0M7AQ36"/>
<evidence type="ECO:0000313" key="1">
    <source>
        <dbReference type="EMBL" id="CTQ76882.1"/>
    </source>
</evidence>
<protein>
    <recommendedName>
        <fullName evidence="3">Terminase</fullName>
    </recommendedName>
</protein>
<dbReference type="EMBL" id="CXWC01000013">
    <property type="protein sequence ID" value="CTQ76882.1"/>
    <property type="molecule type" value="Genomic_DNA"/>
</dbReference>